<proteinExistence type="predicted"/>
<evidence type="ECO:0000256" key="3">
    <source>
        <dbReference type="ARBA" id="ARBA00022989"/>
    </source>
</evidence>
<feature type="transmembrane region" description="Helical" evidence="6">
    <location>
        <begin position="76"/>
        <end position="106"/>
    </location>
</feature>
<evidence type="ECO:0000256" key="1">
    <source>
        <dbReference type="ARBA" id="ARBA00004141"/>
    </source>
</evidence>
<accession>A0A9Q5N584</accession>
<feature type="transmembrane region" description="Helical" evidence="6">
    <location>
        <begin position="218"/>
        <end position="238"/>
    </location>
</feature>
<dbReference type="GO" id="GO:0015095">
    <property type="term" value="F:magnesium ion transmembrane transporter activity"/>
    <property type="evidence" value="ECO:0007669"/>
    <property type="project" value="InterPro"/>
</dbReference>
<dbReference type="AlphaFoldDB" id="A0A9Q5N584"/>
<dbReference type="InterPro" id="IPR037185">
    <property type="entry name" value="EmrE-like"/>
</dbReference>
<keyword evidence="2 6" id="KW-0812">Transmembrane</keyword>
<name>A0A9Q5N584_SANBA</name>
<keyword evidence="4 6" id="KW-0472">Membrane</keyword>
<evidence type="ECO:0000256" key="2">
    <source>
        <dbReference type="ARBA" id="ARBA00022692"/>
    </source>
</evidence>
<feature type="compositionally biased region" description="Pro residues" evidence="5">
    <location>
        <begin position="552"/>
        <end position="563"/>
    </location>
</feature>
<dbReference type="PANTHER" id="PTHR12570:SF92">
    <property type="entry name" value="SPICHTHYIN, ISOFORM B"/>
    <property type="match status" value="1"/>
</dbReference>
<reference evidence="7" key="1">
    <citation type="submission" date="2016-06" db="EMBL/GenBank/DDBJ databases">
        <title>Draft Genome sequence of the fungus Inonotus baumii.</title>
        <authorList>
            <person name="Zhu H."/>
            <person name="Lin W."/>
        </authorList>
    </citation>
    <scope>NUCLEOTIDE SEQUENCE</scope>
    <source>
        <strain evidence="7">821</strain>
    </source>
</reference>
<feature type="region of interest" description="Disordered" evidence="5">
    <location>
        <begin position="525"/>
        <end position="563"/>
    </location>
</feature>
<organism evidence="7 8">
    <name type="scientific">Sanghuangporus baumii</name>
    <name type="common">Phellinus baumii</name>
    <dbReference type="NCBI Taxonomy" id="108892"/>
    <lineage>
        <taxon>Eukaryota</taxon>
        <taxon>Fungi</taxon>
        <taxon>Dikarya</taxon>
        <taxon>Basidiomycota</taxon>
        <taxon>Agaricomycotina</taxon>
        <taxon>Agaricomycetes</taxon>
        <taxon>Hymenochaetales</taxon>
        <taxon>Hymenochaetaceae</taxon>
        <taxon>Sanghuangporus</taxon>
    </lineage>
</organism>
<protein>
    <submittedName>
        <fullName evidence="7">DUF803-domain-containing protein</fullName>
    </submittedName>
</protein>
<feature type="transmembrane region" description="Helical" evidence="6">
    <location>
        <begin position="112"/>
        <end position="132"/>
    </location>
</feature>
<dbReference type="Proteomes" id="UP000757232">
    <property type="component" value="Unassembled WGS sequence"/>
</dbReference>
<dbReference type="Pfam" id="PF05653">
    <property type="entry name" value="Mg_trans_NIPA"/>
    <property type="match status" value="1"/>
</dbReference>
<evidence type="ECO:0000313" key="7">
    <source>
        <dbReference type="EMBL" id="OCB88412.1"/>
    </source>
</evidence>
<dbReference type="EMBL" id="LNZH02000179">
    <property type="protein sequence ID" value="OCB88412.1"/>
    <property type="molecule type" value="Genomic_DNA"/>
</dbReference>
<feature type="region of interest" description="Disordered" evidence="5">
    <location>
        <begin position="381"/>
        <end position="411"/>
    </location>
</feature>
<dbReference type="SUPFAM" id="SSF103481">
    <property type="entry name" value="Multidrug resistance efflux transporter EmrE"/>
    <property type="match status" value="1"/>
</dbReference>
<keyword evidence="3 6" id="KW-1133">Transmembrane helix</keyword>
<sequence length="622" mass="67539">MSDAESTSSSPSQYRTVGILLAVGSGVLIGTSFVFKKKGLLKSQAGHTAGEGVAYLKSPMWWTGMTMMICGELCNFGAYAFVEAIVVTPLGALAVVISAILSHLILKEKLTLFGWIGCFQCILGAIIIALNGPEEQSVSTIAEFKKLFLAPGFLSYGSVCIVASLVIIFFVAPKYGKKSMIWYILVCSLIGGISVSCTQGLGACILTSIRGQDQFKNWFIYFLLFFVICTLLTEIYYLNVALAIFNTAMVTPTYYVLFTFFTLVTSVILYQGLKASASAIITIALAFLVICSGIFILQMSKIDPRHLTKVDRKTTILLQAAREEVKAPGSGGEGDDMDEEKLLESTEEPGMDALAGRFSALSGTFVRARRRATIKGRLAGRRSMDTTASAPNPRITRPSIQSGESAHSEGMDSLHARQLHALWREELNEKWAQEREEEGSTFTQAVPMSTDGREEEGIQKGRWPHVDGLPFPSGDIEKLSLDNIRAHSQNRTRVLSNEHIVASPSGTTPSISSDSKKAPSVHFQEYASIGSGRDRSSSIRSNDTTGHMSIPMPLPLPATPPPALTTRKYSSILSLHLPTPSIHLPGFLSRGQSHTSPPETIVEKNELQEKDELPSSSSPPSP</sequence>
<feature type="transmembrane region" description="Helical" evidence="6">
    <location>
        <begin position="277"/>
        <end position="297"/>
    </location>
</feature>
<dbReference type="InterPro" id="IPR008521">
    <property type="entry name" value="Mg_trans_NIPA"/>
</dbReference>
<evidence type="ECO:0000256" key="5">
    <source>
        <dbReference type="SAM" id="MobiDB-lite"/>
    </source>
</evidence>
<feature type="transmembrane region" description="Helical" evidence="6">
    <location>
        <begin position="181"/>
        <end position="206"/>
    </location>
</feature>
<feature type="transmembrane region" description="Helical" evidence="6">
    <location>
        <begin position="153"/>
        <end position="175"/>
    </location>
</feature>
<feature type="transmembrane region" description="Helical" evidence="6">
    <location>
        <begin position="253"/>
        <end position="270"/>
    </location>
</feature>
<dbReference type="OrthoDB" id="6428174at2759"/>
<feature type="transmembrane region" description="Helical" evidence="6">
    <location>
        <begin position="16"/>
        <end position="35"/>
    </location>
</feature>
<dbReference type="GO" id="GO:0016020">
    <property type="term" value="C:membrane"/>
    <property type="evidence" value="ECO:0007669"/>
    <property type="project" value="UniProtKB-SubCell"/>
</dbReference>
<comment type="subcellular location">
    <subcellularLocation>
        <location evidence="1">Membrane</location>
        <topology evidence="1">Multi-pass membrane protein</topology>
    </subcellularLocation>
</comment>
<evidence type="ECO:0000313" key="8">
    <source>
        <dbReference type="Proteomes" id="UP000757232"/>
    </source>
</evidence>
<comment type="caution">
    <text evidence="7">The sequence shown here is derived from an EMBL/GenBank/DDBJ whole genome shotgun (WGS) entry which is preliminary data.</text>
</comment>
<feature type="region of interest" description="Disordered" evidence="5">
    <location>
        <begin position="432"/>
        <end position="457"/>
    </location>
</feature>
<evidence type="ECO:0000256" key="4">
    <source>
        <dbReference type="ARBA" id="ARBA00023136"/>
    </source>
</evidence>
<feature type="region of interest" description="Disordered" evidence="5">
    <location>
        <begin position="582"/>
        <end position="622"/>
    </location>
</feature>
<keyword evidence="8" id="KW-1185">Reference proteome</keyword>
<dbReference type="PANTHER" id="PTHR12570">
    <property type="match status" value="1"/>
</dbReference>
<gene>
    <name evidence="7" type="ORF">A7U60_g4454</name>
</gene>
<evidence type="ECO:0000256" key="6">
    <source>
        <dbReference type="SAM" id="Phobius"/>
    </source>
</evidence>
<feature type="compositionally biased region" description="Basic and acidic residues" evidence="5">
    <location>
        <begin position="601"/>
        <end position="613"/>
    </location>
</feature>